<evidence type="ECO:0008006" key="3">
    <source>
        <dbReference type="Google" id="ProtNLM"/>
    </source>
</evidence>
<accession>A0ABR9ZPU3</accession>
<dbReference type="PROSITE" id="PS51257">
    <property type="entry name" value="PROKAR_LIPOPROTEIN"/>
    <property type="match status" value="1"/>
</dbReference>
<comment type="caution">
    <text evidence="1">The sequence shown here is derived from an EMBL/GenBank/DDBJ whole genome shotgun (WGS) entry which is preliminary data.</text>
</comment>
<keyword evidence="2" id="KW-1185">Reference proteome</keyword>
<protein>
    <recommendedName>
        <fullName evidence="3">Adhesin domain-containing protein</fullName>
    </recommendedName>
</protein>
<dbReference type="Proteomes" id="UP000614200">
    <property type="component" value="Unassembled WGS sequence"/>
</dbReference>
<name>A0ABR9ZPU3_9FIRM</name>
<reference evidence="1 2" key="1">
    <citation type="submission" date="2020-11" db="EMBL/GenBank/DDBJ databases">
        <title>Fusibacter basophilias sp. nov.</title>
        <authorList>
            <person name="Qiu D."/>
        </authorList>
    </citation>
    <scope>NUCLEOTIDE SEQUENCE [LARGE SCALE GENOMIC DNA]</scope>
    <source>
        <strain evidence="1 2">Q10-2</strain>
    </source>
</reference>
<dbReference type="EMBL" id="JADKNH010000001">
    <property type="protein sequence ID" value="MBF4691654.1"/>
    <property type="molecule type" value="Genomic_DNA"/>
</dbReference>
<proteinExistence type="predicted"/>
<organism evidence="1 2">
    <name type="scientific">Fusibacter ferrireducens</name>
    <dbReference type="NCBI Taxonomy" id="2785058"/>
    <lineage>
        <taxon>Bacteria</taxon>
        <taxon>Bacillati</taxon>
        <taxon>Bacillota</taxon>
        <taxon>Clostridia</taxon>
        <taxon>Eubacteriales</taxon>
        <taxon>Eubacteriales Family XII. Incertae Sedis</taxon>
        <taxon>Fusibacter</taxon>
    </lineage>
</organism>
<dbReference type="RefSeq" id="WP_194699901.1">
    <property type="nucleotide sequence ID" value="NZ_JADKNH010000001.1"/>
</dbReference>
<evidence type="ECO:0000313" key="1">
    <source>
        <dbReference type="EMBL" id="MBF4691654.1"/>
    </source>
</evidence>
<evidence type="ECO:0000313" key="2">
    <source>
        <dbReference type="Proteomes" id="UP000614200"/>
    </source>
</evidence>
<sequence>MKRISSILLIGLFAYILSGCTYWTMNTNESQREVSVNETIDKEEYIYTDDFSDYKKIDLNLNIDVSDVTIKKVNNQTFTLTQHANKTKLFVIPTSTPDGDTLHLSFDSPKHQTHFNTLNSKIVIELPESFLYNIHSNVDVGKFELNSDTLHFEKLDVSSDVGDINIILASEQDELKYVDLSSDVGKVNLELQNDAAKLDAISLSSDVGDLLLKTSGAYPTLQEVEVNGNTGKVTLSMNGNYDNAFTLDANSDIGQVKLDLKGDYAENTKLRCTTSTGGLKLKLDENLKVKLIAEKEDFISKIKFQNVNYTAQEDCFFINNANSDQFDMTIEAYSDIGDIEIYH</sequence>
<gene>
    <name evidence="1" type="ORF">ISU02_00915</name>
</gene>